<dbReference type="RefSeq" id="WP_175601949.1">
    <property type="nucleotide sequence ID" value="NZ_JABWGO010000004.1"/>
</dbReference>
<comment type="caution">
    <text evidence="3">The sequence shown here is derived from an EMBL/GenBank/DDBJ whole genome shotgun (WGS) entry which is preliminary data.</text>
</comment>
<feature type="transmembrane region" description="Helical" evidence="2">
    <location>
        <begin position="437"/>
        <end position="461"/>
    </location>
</feature>
<reference evidence="3 4" key="1">
    <citation type="submission" date="2020-06" db="EMBL/GenBank/DDBJ databases">
        <authorList>
            <person name="Chanama M."/>
        </authorList>
    </citation>
    <scope>NUCLEOTIDE SEQUENCE [LARGE SCALE GENOMIC DNA]</scope>
    <source>
        <strain evidence="3 4">TBRC6557</strain>
    </source>
</reference>
<feature type="transmembrane region" description="Helical" evidence="2">
    <location>
        <begin position="473"/>
        <end position="490"/>
    </location>
</feature>
<organism evidence="3 4">
    <name type="scientific">Nonomuraea rhodomycinica</name>
    <dbReference type="NCBI Taxonomy" id="1712872"/>
    <lineage>
        <taxon>Bacteria</taxon>
        <taxon>Bacillati</taxon>
        <taxon>Actinomycetota</taxon>
        <taxon>Actinomycetes</taxon>
        <taxon>Streptosporangiales</taxon>
        <taxon>Streptosporangiaceae</taxon>
        <taxon>Nonomuraea</taxon>
    </lineage>
</organism>
<dbReference type="Proteomes" id="UP000546126">
    <property type="component" value="Unassembled WGS sequence"/>
</dbReference>
<evidence type="ECO:0000256" key="2">
    <source>
        <dbReference type="SAM" id="Phobius"/>
    </source>
</evidence>
<accession>A0A7Y6IQX1</accession>
<feature type="transmembrane region" description="Helical" evidence="2">
    <location>
        <begin position="531"/>
        <end position="552"/>
    </location>
</feature>
<feature type="transmembrane region" description="Helical" evidence="2">
    <location>
        <begin position="564"/>
        <end position="583"/>
    </location>
</feature>
<feature type="transmembrane region" description="Helical" evidence="2">
    <location>
        <begin position="121"/>
        <end position="141"/>
    </location>
</feature>
<gene>
    <name evidence="3" type="ORF">HT134_20065</name>
</gene>
<feature type="region of interest" description="Disordered" evidence="1">
    <location>
        <begin position="1"/>
        <end position="28"/>
    </location>
</feature>
<feature type="transmembrane region" description="Helical" evidence="2">
    <location>
        <begin position="383"/>
        <end position="403"/>
    </location>
</feature>
<dbReference type="EMBL" id="JABWGO010000004">
    <property type="protein sequence ID" value="NUW42418.1"/>
    <property type="molecule type" value="Genomic_DNA"/>
</dbReference>
<dbReference type="AlphaFoldDB" id="A0A7Y6IQX1"/>
<feature type="transmembrane region" description="Helical" evidence="2">
    <location>
        <begin position="67"/>
        <end position="85"/>
    </location>
</feature>
<protein>
    <recommendedName>
        <fullName evidence="5">4-amino-4-deoxy-L-arabinose transferase</fullName>
    </recommendedName>
</protein>
<evidence type="ECO:0000313" key="4">
    <source>
        <dbReference type="Proteomes" id="UP000546126"/>
    </source>
</evidence>
<feature type="transmembrane region" description="Helical" evidence="2">
    <location>
        <begin position="97"/>
        <end position="115"/>
    </location>
</feature>
<feature type="transmembrane region" description="Helical" evidence="2">
    <location>
        <begin position="307"/>
        <end position="329"/>
    </location>
</feature>
<feature type="transmembrane region" description="Helical" evidence="2">
    <location>
        <begin position="245"/>
        <end position="265"/>
    </location>
</feature>
<feature type="transmembrane region" description="Helical" evidence="2">
    <location>
        <begin position="336"/>
        <end position="353"/>
    </location>
</feature>
<feature type="transmembrane region" description="Helical" evidence="2">
    <location>
        <begin position="277"/>
        <end position="301"/>
    </location>
</feature>
<feature type="transmembrane region" description="Helical" evidence="2">
    <location>
        <begin position="496"/>
        <end position="519"/>
    </location>
</feature>
<feature type="transmembrane region" description="Helical" evidence="2">
    <location>
        <begin position="153"/>
        <end position="175"/>
    </location>
</feature>
<evidence type="ECO:0000313" key="3">
    <source>
        <dbReference type="EMBL" id="NUW42418.1"/>
    </source>
</evidence>
<proteinExistence type="predicted"/>
<name>A0A7Y6IQX1_9ACTN</name>
<keyword evidence="2" id="KW-0812">Transmembrane</keyword>
<sequence>MAISRPGYALPEQTTTRPGRRAGEAGGSPHLGRARRLLRWAPAVLTAGFVAAVLYRYGVSLPDLGRYGAYVALCLALPGLLLVRALYDGSRTLAEELALGTALGLAVELAAYVAARAAGLPLLVLAWPALTYAAFLAVPGLRRHWRAGRPRPAAPVWWSWALASLVCYLVAKAAYSHFAAAPLTWPELAAYSDDTPFHLGLIGELKHHVPPTSPIVAGEPLFYHWFVYAHWAAASWITGVEPLVLLLRLGMLPVLAAFVVLVAMLGRRVTDSWTGGALAAAATLFVGASRLFLGSLGTFTWGGIHDAAWGSPTFAFGALLFVPAVLLLTELLHHRWYDLRAWLVLGVFLLAVMGAKATYLPMLLVGLAAVAAVEGVRRRRVPWPALTALLMTGTCLVFAQLVLFGGRRQGLLVAPFSFMRTVWQDLTGMPVDAVPPLASLAGVTVVYLLAWAVTWSPMLGLLSRPRLFVRPDVVLMIGIAAAGLAGMIVFDHPGRSQIYFLWGSHPYLVIPAVFGALVVLRRARVPRARSLCAIGVGLAGAYAIPLLLGVTAPLEPGESDAVLLLPYLTLVAFVALAALVVVVTRSRLRGWALVVVALAAMGLPAAHHVRVISVLSGASRSAAAPAEQAPPAPPGALTAARWLREHSSPDDLVATNVHCRWGLDDPCDSRQFWISALTERHVLVEGWAFTVKNADSWQPGRLEQHQPFWDRDRLAANDAAFLSPSTATVQGLRDRYGVRWLFVDEQRPEVSPALADFARFRFRSGAFAVYETEPSGV</sequence>
<keyword evidence="2" id="KW-0472">Membrane</keyword>
<keyword evidence="2" id="KW-1133">Transmembrane helix</keyword>
<feature type="transmembrane region" description="Helical" evidence="2">
    <location>
        <begin position="37"/>
        <end position="55"/>
    </location>
</feature>
<evidence type="ECO:0000256" key="1">
    <source>
        <dbReference type="SAM" id="MobiDB-lite"/>
    </source>
</evidence>
<feature type="transmembrane region" description="Helical" evidence="2">
    <location>
        <begin position="359"/>
        <end position="376"/>
    </location>
</feature>
<feature type="transmembrane region" description="Helical" evidence="2">
    <location>
        <begin position="590"/>
        <end position="609"/>
    </location>
</feature>
<keyword evidence="4" id="KW-1185">Reference proteome</keyword>
<evidence type="ECO:0008006" key="5">
    <source>
        <dbReference type="Google" id="ProtNLM"/>
    </source>
</evidence>